<dbReference type="InterPro" id="IPR036465">
    <property type="entry name" value="vWFA_dom_sf"/>
</dbReference>
<dbReference type="SMART" id="SM00356">
    <property type="entry name" value="ZnF_C3H1"/>
    <property type="match status" value="2"/>
</dbReference>
<dbReference type="Gene3D" id="3.20.200.10">
    <property type="entry name" value="MHCK/EF2 kinase"/>
    <property type="match status" value="1"/>
</dbReference>
<reference evidence="9" key="1">
    <citation type="journal article" date="2006" name="PLoS Biol.">
        <title>Macronuclear genome sequence of the ciliate Tetrahymena thermophila, a model eukaryote.</title>
        <authorList>
            <person name="Eisen J.A."/>
            <person name="Coyne R.S."/>
            <person name="Wu M."/>
            <person name="Wu D."/>
            <person name="Thiagarajan M."/>
            <person name="Wortman J.R."/>
            <person name="Badger J.H."/>
            <person name="Ren Q."/>
            <person name="Amedeo P."/>
            <person name="Jones K.M."/>
            <person name="Tallon L.J."/>
            <person name="Delcher A.L."/>
            <person name="Salzberg S.L."/>
            <person name="Silva J.C."/>
            <person name="Haas B.J."/>
            <person name="Majoros W.H."/>
            <person name="Farzad M."/>
            <person name="Carlton J.M."/>
            <person name="Smith R.K. Jr."/>
            <person name="Garg J."/>
            <person name="Pearlman R.E."/>
            <person name="Karrer K.M."/>
            <person name="Sun L."/>
            <person name="Manning G."/>
            <person name="Elde N.C."/>
            <person name="Turkewitz A.P."/>
            <person name="Asai D.J."/>
            <person name="Wilkes D.E."/>
            <person name="Wang Y."/>
            <person name="Cai H."/>
            <person name="Collins K."/>
            <person name="Stewart B.A."/>
            <person name="Lee S.R."/>
            <person name="Wilamowska K."/>
            <person name="Weinberg Z."/>
            <person name="Ruzzo W.L."/>
            <person name="Wloga D."/>
            <person name="Gaertig J."/>
            <person name="Frankel J."/>
            <person name="Tsao C.-C."/>
            <person name="Gorovsky M.A."/>
            <person name="Keeling P.J."/>
            <person name="Waller R.F."/>
            <person name="Patron N.J."/>
            <person name="Cherry J.M."/>
            <person name="Stover N.A."/>
            <person name="Krieger C.J."/>
            <person name="del Toro C."/>
            <person name="Ryder H.F."/>
            <person name="Williamson S.C."/>
            <person name="Barbeau R.A."/>
            <person name="Hamilton E.P."/>
            <person name="Orias E."/>
        </authorList>
    </citation>
    <scope>NUCLEOTIDE SEQUENCE [LARGE SCALE GENOMIC DNA]</scope>
    <source>
        <strain evidence="9">SB210</strain>
    </source>
</reference>
<dbReference type="PROSITE" id="PS51158">
    <property type="entry name" value="ALPHA_KINASE"/>
    <property type="match status" value="1"/>
</dbReference>
<dbReference type="KEGG" id="tet:TTHERM_00481250"/>
<dbReference type="InParanoid" id="I7MEM3"/>
<dbReference type="AlphaFoldDB" id="I7MEM3"/>
<sequence length="862" mass="99809">MSGVKIQKHLPCHDYHMGNCTLTKAQCPYSHEGRSWGICPNKNHCPTPHKLVDCPLFLNNCCPKGENCSYRHKSKEDTTQKSCQEQITCANVEEIQKNDSSLELKNSQVIKGLTMEDFKSSLVELNQDLKILLPIILEEKEKAKQMHSSCSLDLCFVVDISGSMSSWMNHVVQYVGNTLNTIYQQFPAITLRVAFSGYRDINDFEQYVQVDFTRNIEDFKTRLSKVSCGGGGGDWPEDVTGGLNNALNFGWGSAAKQLIFIADYPAHGLKYHDNLIDNYPKGCPNGLKLEDLMSQFSFKKIDFTVVEVSQSTKKMFQIMTQYYGQNLVIKNLLDNNEENGTASFQNVVHDSIKSTVTASLSKSGLNNDNSAQPQGQFSQAIRFILQNKRFKKGLSWSFSKEKSSKLPQTLIQQQAEQEQVLEEEEEYDSDDSEYETKLEQTAQKQLKQAIKDKEYRKQKEKEEKLEKLKKSFPSHYFDTVEQHEEKNKKKQKEKVQKTLYQTGYFDWDNFENYNDYQAVCYSFELVKNYKEGQEINWKNLEIKTFYLGTKVRISNLVFSEGAMRYAYHAKDLYLNQKMVAKQYKKPEKQTKISIEEMKRDIISQIVCKYIVKEFNSKLVEIEQSEALILQFIDCYIYETTHPYNASPRYYFEKYIDGTYEKFNNNAGYVSQTDNPYSSLAQALSHFSWQISKGYLAIVDLQGNQEGILTDPQVHCLDQEKFGDGNLGYEGILRFFSTHDCNDHCKKLQLIHPFDQNQIPVNNTFFQQYTNSDKENEINDSQPLMSQLCDICQTTSYFNIKRIVESKKNNERLICKDCIEQIKRTTFSKKCVQCPDQLQFSTYECIQLRRDAPPLCNKCQLNQ</sequence>
<feature type="domain" description="Alpha-type protein kinase" evidence="7">
    <location>
        <begin position="529"/>
        <end position="752"/>
    </location>
</feature>
<accession>I7MEM3</accession>
<dbReference type="Pfam" id="PF02816">
    <property type="entry name" value="Alpha_kinase"/>
    <property type="match status" value="1"/>
</dbReference>
<dbReference type="Proteomes" id="UP000009168">
    <property type="component" value="Unassembled WGS sequence"/>
</dbReference>
<keyword evidence="4" id="KW-0862">Zinc</keyword>
<dbReference type="GO" id="GO:0008270">
    <property type="term" value="F:zinc ion binding"/>
    <property type="evidence" value="ECO:0007669"/>
    <property type="project" value="UniProtKB-KW"/>
</dbReference>
<dbReference type="RefSeq" id="XP_001017436.1">
    <property type="nucleotide sequence ID" value="XM_001017436.1"/>
</dbReference>
<evidence type="ECO:0000313" key="8">
    <source>
        <dbReference type="EMBL" id="EAR97191.1"/>
    </source>
</evidence>
<keyword evidence="2" id="KW-0808">Transferase</keyword>
<keyword evidence="9" id="KW-1185">Reference proteome</keyword>
<dbReference type="CDD" id="cd04515">
    <property type="entry name" value="Alpha_kinase"/>
    <property type="match status" value="1"/>
</dbReference>
<keyword evidence="4" id="KW-0863">Zinc-finger</keyword>
<dbReference type="GO" id="GO:0004674">
    <property type="term" value="F:protein serine/threonine kinase activity"/>
    <property type="evidence" value="ECO:0007669"/>
    <property type="project" value="UniProtKB-KW"/>
</dbReference>
<dbReference type="HOGENOM" id="CLU_011332_1_0_1"/>
<dbReference type="InterPro" id="IPR000571">
    <property type="entry name" value="Znf_CCCH"/>
</dbReference>
<evidence type="ECO:0000256" key="2">
    <source>
        <dbReference type="ARBA" id="ARBA00022679"/>
    </source>
</evidence>
<evidence type="ECO:0000256" key="5">
    <source>
        <dbReference type="SAM" id="Coils"/>
    </source>
</evidence>
<organism evidence="8 9">
    <name type="scientific">Tetrahymena thermophila (strain SB210)</name>
    <dbReference type="NCBI Taxonomy" id="312017"/>
    <lineage>
        <taxon>Eukaryota</taxon>
        <taxon>Sar</taxon>
        <taxon>Alveolata</taxon>
        <taxon>Ciliophora</taxon>
        <taxon>Intramacronucleata</taxon>
        <taxon>Oligohymenophorea</taxon>
        <taxon>Hymenostomatida</taxon>
        <taxon>Tetrahymenina</taxon>
        <taxon>Tetrahymenidae</taxon>
        <taxon>Tetrahymena</taxon>
    </lineage>
</organism>
<name>I7MEM3_TETTS</name>
<keyword evidence="1" id="KW-0723">Serine/threonine-protein kinase</keyword>
<dbReference type="SMART" id="SM00811">
    <property type="entry name" value="Alpha_kinase"/>
    <property type="match status" value="1"/>
</dbReference>
<dbReference type="InterPro" id="IPR052969">
    <property type="entry name" value="Thr-specific_kinase-like"/>
</dbReference>
<dbReference type="GO" id="GO:0005524">
    <property type="term" value="F:ATP binding"/>
    <property type="evidence" value="ECO:0007669"/>
    <property type="project" value="InterPro"/>
</dbReference>
<evidence type="ECO:0000259" key="7">
    <source>
        <dbReference type="PROSITE" id="PS51158"/>
    </source>
</evidence>
<feature type="domain" description="C3H1-type" evidence="6">
    <location>
        <begin position="48"/>
        <end position="75"/>
    </location>
</feature>
<keyword evidence="4" id="KW-0479">Metal-binding</keyword>
<dbReference type="PANTHER" id="PTHR47763">
    <property type="entry name" value="ALPHA-PROTEIN KINASE VWKA"/>
    <property type="match status" value="1"/>
</dbReference>
<dbReference type="Gene3D" id="3.40.50.410">
    <property type="entry name" value="von Willebrand factor, type A domain"/>
    <property type="match status" value="1"/>
</dbReference>
<evidence type="ECO:0000313" key="9">
    <source>
        <dbReference type="Proteomes" id="UP000009168"/>
    </source>
</evidence>
<proteinExistence type="predicted"/>
<evidence type="ECO:0000256" key="4">
    <source>
        <dbReference type="PROSITE-ProRule" id="PRU00723"/>
    </source>
</evidence>
<evidence type="ECO:0000256" key="1">
    <source>
        <dbReference type="ARBA" id="ARBA00022527"/>
    </source>
</evidence>
<dbReference type="OrthoDB" id="422053at2759"/>
<gene>
    <name evidence="8" type="ORF">TTHERM_00481250</name>
</gene>
<keyword evidence="5" id="KW-0175">Coiled coil</keyword>
<dbReference type="Gene3D" id="3.30.200.20">
    <property type="entry name" value="Phosphorylase Kinase, domain 1"/>
    <property type="match status" value="1"/>
</dbReference>
<feature type="zinc finger region" description="C3H1-type" evidence="4">
    <location>
        <begin position="11"/>
        <end position="34"/>
    </location>
</feature>
<dbReference type="STRING" id="312017.I7MEM3"/>
<dbReference type="SUPFAM" id="SSF53300">
    <property type="entry name" value="vWA-like"/>
    <property type="match status" value="1"/>
</dbReference>
<feature type="zinc finger region" description="C3H1-type" evidence="4">
    <location>
        <begin position="48"/>
        <end position="75"/>
    </location>
</feature>
<dbReference type="SUPFAM" id="SSF56112">
    <property type="entry name" value="Protein kinase-like (PK-like)"/>
    <property type="match status" value="1"/>
</dbReference>
<protein>
    <submittedName>
        <fullName evidence="8">MHCK/EF2 kinase domain protein</fullName>
    </submittedName>
</protein>
<dbReference type="InterPro" id="IPR004166">
    <property type="entry name" value="a-kinase_dom"/>
</dbReference>
<dbReference type="InterPro" id="IPR011009">
    <property type="entry name" value="Kinase-like_dom_sf"/>
</dbReference>
<keyword evidence="3 8" id="KW-0418">Kinase</keyword>
<evidence type="ECO:0000259" key="6">
    <source>
        <dbReference type="PROSITE" id="PS50103"/>
    </source>
</evidence>
<dbReference type="PROSITE" id="PS50103">
    <property type="entry name" value="ZF_C3H1"/>
    <property type="match status" value="2"/>
</dbReference>
<evidence type="ECO:0000256" key="3">
    <source>
        <dbReference type="ARBA" id="ARBA00022777"/>
    </source>
</evidence>
<feature type="coiled-coil region" evidence="5">
    <location>
        <begin position="443"/>
        <end position="471"/>
    </location>
</feature>
<feature type="domain" description="C3H1-type" evidence="6">
    <location>
        <begin position="11"/>
        <end position="34"/>
    </location>
</feature>
<dbReference type="EMBL" id="GG662667">
    <property type="protein sequence ID" value="EAR97191.1"/>
    <property type="molecule type" value="Genomic_DNA"/>
</dbReference>
<dbReference type="eggNOG" id="ENOG502QVA3">
    <property type="taxonomic scope" value="Eukaryota"/>
</dbReference>
<dbReference type="GeneID" id="7832919"/>